<proteinExistence type="predicted"/>
<dbReference type="AlphaFoldDB" id="A0A857DBP2"/>
<dbReference type="SUPFAM" id="SSF49384">
    <property type="entry name" value="Carbohydrate-binding domain"/>
    <property type="match status" value="1"/>
</dbReference>
<dbReference type="RefSeq" id="WP_158202310.1">
    <property type="nucleotide sequence ID" value="NZ_CP046973.1"/>
</dbReference>
<sequence length="187" mass="19096">MLGPGAAGAIDLKFIPSSGSVALGNSIDVAIAVSGLGVNSAPSLGAFSFDVAFADSLVKYKNTTFGGQLALNGVTPVLRSATDNKTSVFLEESSNNTITELNALQAAEFTLAVLTFQAIALGNSPLNFENVTLGDANGDPLTANLFNGSIGIIPNPSALIPEPSLVPAVLVLAGIGVLVEYKRRAHR</sequence>
<dbReference type="Gene3D" id="2.60.40.680">
    <property type="match status" value="1"/>
</dbReference>
<evidence type="ECO:0000313" key="1">
    <source>
        <dbReference type="EMBL" id="QGZ92579.1"/>
    </source>
</evidence>
<dbReference type="GO" id="GO:0030246">
    <property type="term" value="F:carbohydrate binding"/>
    <property type="evidence" value="ECO:0007669"/>
    <property type="project" value="InterPro"/>
</dbReference>
<organism evidence="1 2">
    <name type="scientific">Microcystis aeruginosa FD4</name>
    <dbReference type="NCBI Taxonomy" id="2686288"/>
    <lineage>
        <taxon>Bacteria</taxon>
        <taxon>Bacillati</taxon>
        <taxon>Cyanobacteriota</taxon>
        <taxon>Cyanophyceae</taxon>
        <taxon>Oscillatoriophycideae</taxon>
        <taxon>Chroococcales</taxon>
        <taxon>Microcystaceae</taxon>
        <taxon>Microcystis</taxon>
    </lineage>
</organism>
<evidence type="ECO:0000313" key="2">
    <source>
        <dbReference type="Proteomes" id="UP000438345"/>
    </source>
</evidence>
<reference evidence="1 2" key="1">
    <citation type="submission" date="2019-12" db="EMBL/GenBank/DDBJ databases">
        <title>Complete genome sequence of Microcystis aeruginosa strain FD4.</title>
        <authorList>
            <person name="Urakawa H."/>
        </authorList>
    </citation>
    <scope>NUCLEOTIDE SEQUENCE [LARGE SCALE GENOMIC DNA]</scope>
    <source>
        <strain evidence="1 2">FD4</strain>
    </source>
</reference>
<name>A0A857DBP2_MICAE</name>
<dbReference type="InterPro" id="IPR008965">
    <property type="entry name" value="CBM2/CBM3_carb-bd_dom_sf"/>
</dbReference>
<dbReference type="Proteomes" id="UP000438345">
    <property type="component" value="Chromosome"/>
</dbReference>
<dbReference type="EMBL" id="CP046973">
    <property type="protein sequence ID" value="QGZ92579.1"/>
    <property type="molecule type" value="Genomic_DNA"/>
</dbReference>
<gene>
    <name evidence="1" type="ORF">GQR42_26945</name>
</gene>
<protein>
    <submittedName>
        <fullName evidence="1">Uncharacterized protein</fullName>
    </submittedName>
</protein>
<accession>A0A857DBP2</accession>